<evidence type="ECO:0000313" key="4">
    <source>
        <dbReference type="EMBL" id="CAE0506073.1"/>
    </source>
</evidence>
<feature type="chain" id="PRO_5030878556" description="Guanylate cyclase domain-containing protein" evidence="2">
    <location>
        <begin position="16"/>
        <end position="1773"/>
    </location>
</feature>
<dbReference type="PANTHER" id="PTHR43081:SF1">
    <property type="entry name" value="ADENYLATE CYCLASE, TERMINAL-DIFFERENTIATION SPECIFIC"/>
    <property type="match status" value="1"/>
</dbReference>
<accession>A0A7S3R8N7</accession>
<feature type="region of interest" description="Disordered" evidence="1">
    <location>
        <begin position="1336"/>
        <end position="1357"/>
    </location>
</feature>
<sequence>MKLFLWACFVFTALGYSHNVPPQQLDSPAFTQELVSFFTSASFLESVRACFPNSTSPFPQLVGPDLPQSQCLLAAGILPSQIEQMRGMIVANNIAMEELDLISTSGIAPHIILDINWANGIFRTMVELFHGGNQFGREYLKPSLRVRPTLWQMPSSLIGMFPRSNASSGVDLVLGEACMPNSANLGIVRSQIPGGEASDEENSQSSSNFVGSSSSSSSSSSGSRDHGSADSHWRAGNLSTLVASARIQDVSTAAFDGSPRREQELALWENKAATAAAKAKGLSSQGPIFPRDHMLLFYRADWFKELGLSVPNTWDELTSLATALSQLHNYTSLGVAGEGPPEVQGWNLDRWPSNESLPAEPIELLQRLPVTSSNYSSSGDSNSSRNSSSSSSDNNLRFALCLDLAPYCKGAFLLNAVMASVSQTQGTWQNAFMDPVDTELLAVQHPELMRETLQVYRSLAQASHLPTSLHSCAAVNHLFATGRCAMTIDWGYAFMYMYNIPPVLQTSEASGNRSSQRAAPHPFAIDLVDNVGVSPLPGSSRTYDRAERVVKECSPSTCPLATQEVIVTYSWNASNLLGSPSKASDGSGSSFNSSQSSHHSSGGGIRSDSSGSASSRTGSSDQESSRGASSSNLGSQQVQSSALTMGDKQLVDGQRTAWVNRAPYSVFIAGITALCNPTLDTSGQETRVYQTQRMSAASQTVSSIVLPPAVFEAAKRAIFKSKLDKLGEGAAARAHALVTKGDLGVEGDLPFQAVPDFSDEELASWWLEFEGKPEDELGDVSERMFLSVPDSRRYLQALWKARYTYRNQAPDFTATPVVSRAHRLVMEEAALYVAAAPSFSMDTAVGGVKKRSIDAMQADPSSKQTMQAALWRATAFDASMLEAPTSGLTPAQLAGSIAGPVVFTILVAVGALLLWLHSNRRKKHQTLWGASIPPKAGPQTTLLLTDIESSTQMWETLPERVCDEVISLHHEVIRTLLDVYQGYECGTEGDAFVLAFHTVADALLFAASSQVELLLAAWPAELLELETCRPVYVQPIRAGPTSKHLRHSRRSSMLSPVPANQSLEAEQCSSQGMGGDSGSMVRINLDQGLQTRSNTLKHSVSGSLSAAQGQMRRGFGRCKSLVFKGSKTTQGVAERSKQRYKSNTYRIASMAGEPAAQYQFDTDKCRETREWGMSGLLAFDAALLDATQGGYNEDALDYNHLVQRYPSRFAVRSSMDASRRLPKLSPISEPYGVCATSSDLEAEHAEAGPESQHTDVNSCIISVGNSDMLRQSPQSQPHSNSSEDASLYSRRERQPATLPSHYSAPLSLQAYQANHAYSPLTSCSNIVLPVHTSQHSQPLPHIQSSGMPRASSQGPTVGQQLVTSMPRVEGPGPGALLVLRGLRVRMGAASGVEQEDVHMQGAQGRAQYSGPTMAAAKAVVDAAQGGMVLISSRTFQQVPAKLLHGQMLFAFMGEHVLKGEKKMHMQLYQVLPRQLVHRAAQLGPVRSIQQLSQGFLEAPSNSAAICFMTVSYLKALEAWNPDVTAAALELWHGTVQGILTKRGGYLVEAVDGLCLAAFAQPAAAIRWAIECIKACLHLSWPAELLESDLGEEKHYTPAQSFANLSKDDFLPTAHAIAEKQNASFASNLSCPRVHQVLLFRGLRIKVGIDWGPVKADLHAATARVTFRGRVMNRASRISDLAKSGEVWCSENAWEAAAPEINHPVMSLGEATKRMGDGAASFVGSQQQYAEEEPSIQRPTIVTACPLGMYKLKGIANDMLLFRCVQYCASAAAE</sequence>
<feature type="domain" description="Guanylate cyclase" evidence="3">
    <location>
        <begin position="941"/>
        <end position="995"/>
    </location>
</feature>
<feature type="compositionally biased region" description="Low complexity" evidence="1">
    <location>
        <begin position="582"/>
        <end position="635"/>
    </location>
</feature>
<name>A0A7S3R8N7_DUNTE</name>
<dbReference type="GO" id="GO:0035556">
    <property type="term" value="P:intracellular signal transduction"/>
    <property type="evidence" value="ECO:0007669"/>
    <property type="project" value="InterPro"/>
</dbReference>
<dbReference type="SUPFAM" id="SSF55073">
    <property type="entry name" value="Nucleotide cyclase"/>
    <property type="match status" value="2"/>
</dbReference>
<feature type="region of interest" description="Disordered" evidence="1">
    <location>
        <begin position="193"/>
        <end position="232"/>
    </location>
</feature>
<organism evidence="4">
    <name type="scientific">Dunaliella tertiolecta</name>
    <name type="common">Green alga</name>
    <dbReference type="NCBI Taxonomy" id="3047"/>
    <lineage>
        <taxon>Eukaryota</taxon>
        <taxon>Viridiplantae</taxon>
        <taxon>Chlorophyta</taxon>
        <taxon>core chlorophytes</taxon>
        <taxon>Chlorophyceae</taxon>
        <taxon>CS clade</taxon>
        <taxon>Chlamydomonadales</taxon>
        <taxon>Dunaliellaceae</taxon>
        <taxon>Dunaliella</taxon>
    </lineage>
</organism>
<keyword evidence="2" id="KW-0732">Signal</keyword>
<proteinExistence type="predicted"/>
<dbReference type="SUPFAM" id="SSF53850">
    <property type="entry name" value="Periplasmic binding protein-like II"/>
    <property type="match status" value="2"/>
</dbReference>
<feature type="region of interest" description="Disordered" evidence="1">
    <location>
        <begin position="582"/>
        <end position="641"/>
    </location>
</feature>
<feature type="compositionally biased region" description="Low complexity" evidence="1">
    <location>
        <begin position="1271"/>
        <end position="1282"/>
    </location>
</feature>
<evidence type="ECO:0000259" key="3">
    <source>
        <dbReference type="PROSITE" id="PS50125"/>
    </source>
</evidence>
<feature type="region of interest" description="Disordered" evidence="1">
    <location>
        <begin position="373"/>
        <end position="392"/>
    </location>
</feature>
<reference evidence="4" key="1">
    <citation type="submission" date="2021-01" db="EMBL/GenBank/DDBJ databases">
        <authorList>
            <person name="Corre E."/>
            <person name="Pelletier E."/>
            <person name="Niang G."/>
            <person name="Scheremetjew M."/>
            <person name="Finn R."/>
            <person name="Kale V."/>
            <person name="Holt S."/>
            <person name="Cochrane G."/>
            <person name="Meng A."/>
            <person name="Brown T."/>
            <person name="Cohen L."/>
        </authorList>
    </citation>
    <scope>NUCLEOTIDE SEQUENCE</scope>
    <source>
        <strain evidence="4">CCMP1320</strain>
    </source>
</reference>
<feature type="signal peptide" evidence="2">
    <location>
        <begin position="1"/>
        <end position="15"/>
    </location>
</feature>
<feature type="region of interest" description="Disordered" evidence="1">
    <location>
        <begin position="1268"/>
        <end position="1297"/>
    </location>
</feature>
<protein>
    <recommendedName>
        <fullName evidence="3">Guanylate cyclase domain-containing protein</fullName>
    </recommendedName>
</protein>
<feature type="compositionally biased region" description="Basic and acidic residues" evidence="1">
    <location>
        <begin position="223"/>
        <end position="232"/>
    </location>
</feature>
<dbReference type="InterPro" id="IPR050697">
    <property type="entry name" value="Adenylyl/Guanylyl_Cyclase_3/4"/>
</dbReference>
<feature type="compositionally biased region" description="Low complexity" evidence="1">
    <location>
        <begin position="203"/>
        <end position="222"/>
    </location>
</feature>
<dbReference type="PROSITE" id="PS50125">
    <property type="entry name" value="GUANYLATE_CYCLASE_2"/>
    <property type="match status" value="2"/>
</dbReference>
<evidence type="ECO:0000256" key="1">
    <source>
        <dbReference type="SAM" id="MobiDB-lite"/>
    </source>
</evidence>
<dbReference type="PANTHER" id="PTHR43081">
    <property type="entry name" value="ADENYLATE CYCLASE, TERMINAL-DIFFERENTIATION SPECIFIC-RELATED"/>
    <property type="match status" value="1"/>
</dbReference>
<feature type="region of interest" description="Disordered" evidence="1">
    <location>
        <begin position="1040"/>
        <end position="1059"/>
    </location>
</feature>
<dbReference type="Gene3D" id="3.40.190.10">
    <property type="entry name" value="Periplasmic binding protein-like II"/>
    <property type="match status" value="1"/>
</dbReference>
<dbReference type="EMBL" id="HBIP01034651">
    <property type="protein sequence ID" value="CAE0506073.1"/>
    <property type="molecule type" value="Transcribed_RNA"/>
</dbReference>
<dbReference type="Gene3D" id="3.30.70.1230">
    <property type="entry name" value="Nucleotide cyclase"/>
    <property type="match status" value="3"/>
</dbReference>
<gene>
    <name evidence="4" type="ORF">DTER00134_LOCUS21146</name>
</gene>
<dbReference type="InterPro" id="IPR001054">
    <property type="entry name" value="A/G_cyclase"/>
</dbReference>
<feature type="domain" description="Guanylate cyclase" evidence="3">
    <location>
        <begin position="1641"/>
        <end position="1678"/>
    </location>
</feature>
<evidence type="ECO:0000256" key="2">
    <source>
        <dbReference type="SAM" id="SignalP"/>
    </source>
</evidence>
<dbReference type="InterPro" id="IPR029787">
    <property type="entry name" value="Nucleotide_cyclase"/>
</dbReference>
<dbReference type="GO" id="GO:0009190">
    <property type="term" value="P:cyclic nucleotide biosynthetic process"/>
    <property type="evidence" value="ECO:0007669"/>
    <property type="project" value="InterPro"/>
</dbReference>